<organism evidence="2 3">
    <name type="scientific">Corynebacterium marinum DSM 44953</name>
    <dbReference type="NCBI Taxonomy" id="1224162"/>
    <lineage>
        <taxon>Bacteria</taxon>
        <taxon>Bacillati</taxon>
        <taxon>Actinomycetota</taxon>
        <taxon>Actinomycetes</taxon>
        <taxon>Mycobacteriales</taxon>
        <taxon>Corynebacteriaceae</taxon>
        <taxon>Corynebacterium</taxon>
    </lineage>
</organism>
<accession>A0A0B6TV02</accession>
<name>A0A0B6TV02_9CORY</name>
<reference evidence="2 3" key="1">
    <citation type="submission" date="2014-05" db="EMBL/GenBank/DDBJ databases">
        <title>Complete genome sequence of Corynebacterium marinum DSM 44953.</title>
        <authorList>
            <person name="Schaffert L."/>
            <person name="Albersmeier A."/>
            <person name="Kalinowski J."/>
            <person name="Ruckert C."/>
        </authorList>
    </citation>
    <scope>NUCLEOTIDE SEQUENCE [LARGE SCALE GENOMIC DNA]</scope>
    <source>
        <strain evidence="2 3">DSM 44953</strain>
        <plasmid evidence="2 3">pCmarinum1</plasmid>
    </source>
</reference>
<evidence type="ECO:0000313" key="2">
    <source>
        <dbReference type="EMBL" id="AJK70114.1"/>
    </source>
</evidence>
<dbReference type="KEGG" id="cmq:B840_12730"/>
<dbReference type="HOGENOM" id="CLU_1308391_0_0_11"/>
<evidence type="ECO:0000256" key="1">
    <source>
        <dbReference type="SAM" id="MobiDB-lite"/>
    </source>
</evidence>
<keyword evidence="3" id="KW-1185">Reference proteome</keyword>
<proteinExistence type="predicted"/>
<protein>
    <submittedName>
        <fullName evidence="2">Uncharacterized protein</fullName>
    </submittedName>
</protein>
<gene>
    <name evidence="2" type="ORF">B840_12730</name>
</gene>
<sequence length="210" mass="24324">MDVLDLEISNVGKSVAYQVHAEFDPPLPEPDLDALNKNSDPGQTFHHPNAEIPRTVFAGRTFRTWVPGQKVTAPFWVSHKDYEVGDRDALSAEGIPAQQLVHIHYRDEKNERYADTFELDPGIWAGTMFQETDEQKQRKALEKLSKSVEGYGKTFTYQVQTLLNRATSPTQEEIEQKKEREEKIARIRAREHQRKTRQHEVEARQDKKQN</sequence>
<dbReference type="Proteomes" id="UP000031928">
    <property type="component" value="Plasmid pCmarinum1"/>
</dbReference>
<dbReference type="EMBL" id="CP007792">
    <property type="protein sequence ID" value="AJK70114.1"/>
    <property type="molecule type" value="Genomic_DNA"/>
</dbReference>
<feature type="region of interest" description="Disordered" evidence="1">
    <location>
        <begin position="187"/>
        <end position="210"/>
    </location>
</feature>
<feature type="region of interest" description="Disordered" evidence="1">
    <location>
        <begin position="26"/>
        <end position="45"/>
    </location>
</feature>
<geneLocation type="plasmid" evidence="2 3">
    <name>pCmarinum1</name>
</geneLocation>
<feature type="compositionally biased region" description="Basic and acidic residues" evidence="1">
    <location>
        <begin position="198"/>
        <end position="210"/>
    </location>
</feature>
<keyword evidence="2" id="KW-0614">Plasmid</keyword>
<evidence type="ECO:0000313" key="3">
    <source>
        <dbReference type="Proteomes" id="UP000031928"/>
    </source>
</evidence>
<dbReference type="AlphaFoldDB" id="A0A0B6TV02"/>